<dbReference type="RefSeq" id="WP_344930474.1">
    <property type="nucleotide sequence ID" value="NZ_BAABCW010000026.1"/>
</dbReference>
<accession>A0ABP6UUP1</accession>
<sequence length="49" mass="5340">MNIKVLYNLKGNSIDYGTLKNGNGTVIFLNDLGEIEKTHFVTGGVIKSI</sequence>
<evidence type="ECO:0000313" key="1">
    <source>
        <dbReference type="EMBL" id="GAA3521431.1"/>
    </source>
</evidence>
<reference evidence="2" key="1">
    <citation type="journal article" date="2019" name="Int. J. Syst. Evol. Microbiol.">
        <title>The Global Catalogue of Microorganisms (GCM) 10K type strain sequencing project: providing services to taxonomists for standard genome sequencing and annotation.</title>
        <authorList>
            <consortium name="The Broad Institute Genomics Platform"/>
            <consortium name="The Broad Institute Genome Sequencing Center for Infectious Disease"/>
            <person name="Wu L."/>
            <person name="Ma J."/>
        </authorList>
    </citation>
    <scope>NUCLEOTIDE SEQUENCE [LARGE SCALE GENOMIC DNA]</scope>
    <source>
        <strain evidence="2">JCM 17106</strain>
    </source>
</reference>
<comment type="caution">
    <text evidence="1">The sequence shown here is derived from an EMBL/GenBank/DDBJ whole genome shotgun (WGS) entry which is preliminary data.</text>
</comment>
<dbReference type="Proteomes" id="UP001500459">
    <property type="component" value="Unassembled WGS sequence"/>
</dbReference>
<proteinExistence type="predicted"/>
<evidence type="ECO:0000313" key="2">
    <source>
        <dbReference type="Proteomes" id="UP001500459"/>
    </source>
</evidence>
<dbReference type="EMBL" id="BAABCW010000026">
    <property type="protein sequence ID" value="GAA3521431.1"/>
    <property type="molecule type" value="Genomic_DNA"/>
</dbReference>
<organism evidence="1 2">
    <name type="scientific">Aquimarina addita</name>
    <dbReference type="NCBI Taxonomy" id="870485"/>
    <lineage>
        <taxon>Bacteria</taxon>
        <taxon>Pseudomonadati</taxon>
        <taxon>Bacteroidota</taxon>
        <taxon>Flavobacteriia</taxon>
        <taxon>Flavobacteriales</taxon>
        <taxon>Flavobacteriaceae</taxon>
        <taxon>Aquimarina</taxon>
    </lineage>
</organism>
<name>A0ABP6UUP1_9FLAO</name>
<keyword evidence="2" id="KW-1185">Reference proteome</keyword>
<gene>
    <name evidence="1" type="ORF">GCM10022393_39770</name>
</gene>
<protein>
    <submittedName>
        <fullName evidence="1">Uncharacterized protein</fullName>
    </submittedName>
</protein>